<gene>
    <name evidence="2" type="ORF">JIR001_16180</name>
</gene>
<keyword evidence="3" id="KW-1185">Reference proteome</keyword>
<accession>A0A8D5UH57</accession>
<name>A0A8D5UH57_9BACL</name>
<reference evidence="2" key="1">
    <citation type="journal article" date="2013" name="Int. J. Syst. Evol. Microbiol.">
        <title>Polycladomyces abyssicola gen. nov., sp. nov., a thermophilic filamentous bacterium isolated from hemipelagic sediment.</title>
        <authorList>
            <person name="Tsubouchi T."/>
            <person name="Shimane Y."/>
            <person name="Mori K."/>
            <person name="Usui K."/>
            <person name="Hiraki T."/>
            <person name="Tame A."/>
            <person name="Uematsu K."/>
            <person name="Maruyama T."/>
            <person name="Hatada Y."/>
        </authorList>
    </citation>
    <scope>NUCLEOTIDE SEQUENCE</scope>
    <source>
        <strain evidence="2">JIR-001</strain>
    </source>
</reference>
<keyword evidence="1" id="KW-0472">Membrane</keyword>
<keyword evidence="1" id="KW-0812">Transmembrane</keyword>
<evidence type="ECO:0000313" key="2">
    <source>
        <dbReference type="EMBL" id="BCU81835.1"/>
    </source>
</evidence>
<organism evidence="2 3">
    <name type="scientific">Polycladomyces abyssicola</name>
    <dbReference type="NCBI Taxonomy" id="1125966"/>
    <lineage>
        <taxon>Bacteria</taxon>
        <taxon>Bacillati</taxon>
        <taxon>Bacillota</taxon>
        <taxon>Bacilli</taxon>
        <taxon>Bacillales</taxon>
        <taxon>Thermoactinomycetaceae</taxon>
        <taxon>Polycladomyces</taxon>
    </lineage>
</organism>
<dbReference type="KEGG" id="pabs:JIR001_16180"/>
<reference evidence="2" key="2">
    <citation type="journal article" date="2021" name="Microbiol. Resour. Announc.">
        <title>Complete Genome Sequence of Polycladomyces abyssicola JIR-001T, Isolated from Hemipelagic Sediment in Deep Seawater.</title>
        <authorList>
            <person name="Tsubouchi T."/>
            <person name="Kaneko Y."/>
        </authorList>
    </citation>
    <scope>NUCLEOTIDE SEQUENCE</scope>
    <source>
        <strain evidence="2">JIR-001</strain>
    </source>
</reference>
<proteinExistence type="predicted"/>
<dbReference type="Proteomes" id="UP000677436">
    <property type="component" value="Chromosome"/>
</dbReference>
<feature type="transmembrane region" description="Helical" evidence="1">
    <location>
        <begin position="12"/>
        <end position="34"/>
    </location>
</feature>
<dbReference type="AlphaFoldDB" id="A0A8D5UH57"/>
<evidence type="ECO:0000313" key="3">
    <source>
        <dbReference type="Proteomes" id="UP000677436"/>
    </source>
</evidence>
<sequence>MEAAMKPGIKQILMQSFIFTALAVNVMLGALLWARGQVSLPATAPTTTVPVLPGEKVEVQDRFEGAEQHGDWRIETYEKVEYRYDRYGRLLEVIPTGEKTYLRYWDTQERPKP</sequence>
<keyword evidence="1" id="KW-1133">Transmembrane helix</keyword>
<evidence type="ECO:0000256" key="1">
    <source>
        <dbReference type="SAM" id="Phobius"/>
    </source>
</evidence>
<protein>
    <submittedName>
        <fullName evidence="2">Uncharacterized protein</fullName>
    </submittedName>
</protein>
<dbReference type="EMBL" id="AP024601">
    <property type="protein sequence ID" value="BCU81835.1"/>
    <property type="molecule type" value="Genomic_DNA"/>
</dbReference>